<evidence type="ECO:0000313" key="1">
    <source>
        <dbReference type="EMBL" id="MBX06069.1"/>
    </source>
</evidence>
<dbReference type="AlphaFoldDB" id="A0A2P2KK34"/>
<organism evidence="1">
    <name type="scientific">Rhizophora mucronata</name>
    <name type="common">Asiatic mangrove</name>
    <dbReference type="NCBI Taxonomy" id="61149"/>
    <lineage>
        <taxon>Eukaryota</taxon>
        <taxon>Viridiplantae</taxon>
        <taxon>Streptophyta</taxon>
        <taxon>Embryophyta</taxon>
        <taxon>Tracheophyta</taxon>
        <taxon>Spermatophyta</taxon>
        <taxon>Magnoliopsida</taxon>
        <taxon>eudicotyledons</taxon>
        <taxon>Gunneridae</taxon>
        <taxon>Pentapetalae</taxon>
        <taxon>rosids</taxon>
        <taxon>fabids</taxon>
        <taxon>Malpighiales</taxon>
        <taxon>Rhizophoraceae</taxon>
        <taxon>Rhizophora</taxon>
    </lineage>
</organism>
<reference evidence="1" key="1">
    <citation type="submission" date="2018-02" db="EMBL/GenBank/DDBJ databases">
        <title>Rhizophora mucronata_Transcriptome.</title>
        <authorList>
            <person name="Meera S.P."/>
            <person name="Sreeshan A."/>
            <person name="Augustine A."/>
        </authorList>
    </citation>
    <scope>NUCLEOTIDE SEQUENCE</scope>
    <source>
        <tissue evidence="1">Leaf</tissue>
    </source>
</reference>
<dbReference type="EMBL" id="GGEC01025585">
    <property type="protein sequence ID" value="MBX06069.1"/>
    <property type="molecule type" value="Transcribed_RNA"/>
</dbReference>
<sequence length="74" mass="7791">MGFDLGHGMASRAVLLFQSRFMYQNMVLLAGADSEASTSPLQAGVGKSLLYGESGSVSLSRFSCPGRVKGSFLI</sequence>
<name>A0A2P2KK34_RHIMU</name>
<accession>A0A2P2KK34</accession>
<protein>
    <submittedName>
        <fullName evidence="1">Uncharacterized protein</fullName>
    </submittedName>
</protein>
<proteinExistence type="predicted"/>